<organism evidence="1 2">
    <name type="scientific">Candidatus Acidianus copahuensis</name>
    <dbReference type="NCBI Taxonomy" id="1160895"/>
    <lineage>
        <taxon>Archaea</taxon>
        <taxon>Thermoproteota</taxon>
        <taxon>Thermoprotei</taxon>
        <taxon>Sulfolobales</taxon>
        <taxon>Sulfolobaceae</taxon>
        <taxon>Acidianus</taxon>
    </lineage>
</organism>
<protein>
    <submittedName>
        <fullName evidence="1">Uncharacterized protein</fullName>
    </submittedName>
</protein>
<dbReference type="OrthoDB" id="39416at2157"/>
<name>A0A031LK44_9CREN</name>
<evidence type="ECO:0000313" key="2">
    <source>
        <dbReference type="Proteomes" id="UP000024332"/>
    </source>
</evidence>
<dbReference type="AlphaFoldDB" id="A0A031LK44"/>
<reference evidence="1 2" key="1">
    <citation type="submission" date="2014-03" db="EMBL/GenBank/DDBJ databases">
        <title>Draft genome sequence of the novel thermoacidophilic archaea Acidianus copahuensis ALE1 strain, isolated from Copahue volcanic area in Neuquen Argentina.</title>
        <authorList>
            <person name="Urbieta M.S."/>
            <person name="Rascovan N."/>
            <person name="Castro C."/>
            <person name="Revale S."/>
            <person name="Giaveno M.A."/>
            <person name="Vazquez M.P."/>
            <person name="Donati E.R."/>
        </authorList>
    </citation>
    <scope>NUCLEOTIDE SEQUENCE [LARGE SCALE GENOMIC DNA]</scope>
    <source>
        <strain evidence="1 2">ALE1</strain>
    </source>
</reference>
<gene>
    <name evidence="1" type="ORF">CM19_11835</name>
</gene>
<dbReference type="Proteomes" id="UP000024332">
    <property type="component" value="Unassembled WGS sequence"/>
</dbReference>
<keyword evidence="2" id="KW-1185">Reference proteome</keyword>
<dbReference type="RefSeq" id="WP_048100543.1">
    <property type="nucleotide sequence ID" value="NZ_JFZT01000059.1"/>
</dbReference>
<evidence type="ECO:0000313" key="1">
    <source>
        <dbReference type="EMBL" id="EZQ01911.1"/>
    </source>
</evidence>
<accession>A0A031LK44</accession>
<proteinExistence type="predicted"/>
<dbReference type="EMBL" id="JFZT01000059">
    <property type="protein sequence ID" value="EZQ01911.1"/>
    <property type="molecule type" value="Genomic_DNA"/>
</dbReference>
<sequence>MAWLSARSAEKMVYGQLTKLSTGKTLRVESFKGDRWIEVKKISEDEFLVTEKGYNNVTFSVNLPQLRQTLKKIFEDEFPRSHQLRITTTS</sequence>
<comment type="caution">
    <text evidence="1">The sequence shown here is derived from an EMBL/GenBank/DDBJ whole genome shotgun (WGS) entry which is preliminary data.</text>
</comment>